<feature type="transmembrane region" description="Helical" evidence="4">
    <location>
        <begin position="584"/>
        <end position="607"/>
    </location>
</feature>
<sequence>MTDMYEVIIVGAGWCGLIAAKTYLQTKPSARILIVDDASTVGGTWCKERLYPHLVAEAHYGLFEFSDIPMPSDDPGVDSHGLITGQAVHNYLSMYATHFNLDKHIRFNTKISKATRVSPHWHLSISGENEILISEKLIVATGLTSKPFIPSIPNHGFKGEILHTKELGKPQTIAKISFPNIQTVAVYGGSKSSFDAVYMLLKTGKTVEWIIRPGKGGPSMMTPIKILGNPSFHLSNTRFMDLWSPSIFSFSEGKKPFGTIKSFLHSPGINQFVSGPLVKGFWRGMTFLLQGEAQYSKSENSKKLKPCLGLDSLFWSPATLGVMTHPELWKEIHESKRVKVRQGTIERFEGDNLVVLDNGERVSADMVILATGWNPPSGHFIFSDEDALRFGLPSANSFSNEKKAKWEGLRSEQDERVKKELPLLSESPNHGRKDVTPRVEDDFHLYRFVVPAEADPEVERSLAYIGFLRTAGAPIVYEAQALWAAAYLQGRLDVPGPEERARDTAKAVAWARRRYLCGYKVPFALFDFMSYVDVLYNDLGVNSRRKGNFLSELIGLYTPGDFKGVVREWLENQKVDGHENPQSWAGFILVLMIFSVVMSVFASFTLIDLDRF</sequence>
<evidence type="ECO:0000256" key="3">
    <source>
        <dbReference type="ARBA" id="ARBA00023002"/>
    </source>
</evidence>
<dbReference type="AlphaFoldDB" id="A0AAN6YPU0"/>
<keyword evidence="4" id="KW-1133">Transmembrane helix</keyword>
<reference evidence="5" key="2">
    <citation type="submission" date="2023-05" db="EMBL/GenBank/DDBJ databases">
        <authorList>
            <consortium name="Lawrence Berkeley National Laboratory"/>
            <person name="Steindorff A."/>
            <person name="Hensen N."/>
            <person name="Bonometti L."/>
            <person name="Westerberg I."/>
            <person name="Brannstrom I.O."/>
            <person name="Guillou S."/>
            <person name="Cros-Aarteil S."/>
            <person name="Calhoun S."/>
            <person name="Haridas S."/>
            <person name="Kuo A."/>
            <person name="Mondo S."/>
            <person name="Pangilinan J."/>
            <person name="Riley R."/>
            <person name="Labutti K."/>
            <person name="Andreopoulos B."/>
            <person name="Lipzen A."/>
            <person name="Chen C."/>
            <person name="Yanf M."/>
            <person name="Daum C."/>
            <person name="Ng V."/>
            <person name="Clum A."/>
            <person name="Ohm R."/>
            <person name="Martin F."/>
            <person name="Silar P."/>
            <person name="Natvig D."/>
            <person name="Lalanne C."/>
            <person name="Gautier V."/>
            <person name="Ament-Velasquez S.L."/>
            <person name="Kruys A."/>
            <person name="Hutchinson M.I."/>
            <person name="Powell A.J."/>
            <person name="Barry K."/>
            <person name="Miller A.N."/>
            <person name="Grigoriev I.V."/>
            <person name="Debuchy R."/>
            <person name="Gladieux P."/>
            <person name="Thoren M.H."/>
            <person name="Johannesson H."/>
        </authorList>
    </citation>
    <scope>NUCLEOTIDE SEQUENCE</scope>
    <source>
        <strain evidence="5">CBS 990.96</strain>
    </source>
</reference>
<keyword evidence="6" id="KW-1185">Reference proteome</keyword>
<accession>A0AAN6YPU0</accession>
<evidence type="ECO:0000256" key="1">
    <source>
        <dbReference type="ARBA" id="ARBA00022630"/>
    </source>
</evidence>
<evidence type="ECO:0000256" key="4">
    <source>
        <dbReference type="SAM" id="Phobius"/>
    </source>
</evidence>
<dbReference type="PANTHER" id="PTHR23023">
    <property type="entry name" value="DIMETHYLANILINE MONOOXYGENASE"/>
    <property type="match status" value="1"/>
</dbReference>
<evidence type="ECO:0000313" key="6">
    <source>
        <dbReference type="Proteomes" id="UP001301958"/>
    </source>
</evidence>
<dbReference type="SUPFAM" id="SSF51905">
    <property type="entry name" value="FAD/NAD(P)-binding domain"/>
    <property type="match status" value="2"/>
</dbReference>
<protein>
    <submittedName>
        <fullName evidence="5">Cofactor FMO1 enzyme is FAD</fullName>
    </submittedName>
</protein>
<evidence type="ECO:0000256" key="2">
    <source>
        <dbReference type="ARBA" id="ARBA00022827"/>
    </source>
</evidence>
<organism evidence="5 6">
    <name type="scientific">Podospora fimiseda</name>
    <dbReference type="NCBI Taxonomy" id="252190"/>
    <lineage>
        <taxon>Eukaryota</taxon>
        <taxon>Fungi</taxon>
        <taxon>Dikarya</taxon>
        <taxon>Ascomycota</taxon>
        <taxon>Pezizomycotina</taxon>
        <taxon>Sordariomycetes</taxon>
        <taxon>Sordariomycetidae</taxon>
        <taxon>Sordariales</taxon>
        <taxon>Podosporaceae</taxon>
        <taxon>Podospora</taxon>
    </lineage>
</organism>
<comment type="caution">
    <text evidence="5">The sequence shown here is derived from an EMBL/GenBank/DDBJ whole genome shotgun (WGS) entry which is preliminary data.</text>
</comment>
<reference evidence="5" key="1">
    <citation type="journal article" date="2023" name="Mol. Phylogenet. Evol.">
        <title>Genome-scale phylogeny and comparative genomics of the fungal order Sordariales.</title>
        <authorList>
            <person name="Hensen N."/>
            <person name="Bonometti L."/>
            <person name="Westerberg I."/>
            <person name="Brannstrom I.O."/>
            <person name="Guillou S."/>
            <person name="Cros-Aarteil S."/>
            <person name="Calhoun S."/>
            <person name="Haridas S."/>
            <person name="Kuo A."/>
            <person name="Mondo S."/>
            <person name="Pangilinan J."/>
            <person name="Riley R."/>
            <person name="LaButti K."/>
            <person name="Andreopoulos B."/>
            <person name="Lipzen A."/>
            <person name="Chen C."/>
            <person name="Yan M."/>
            <person name="Daum C."/>
            <person name="Ng V."/>
            <person name="Clum A."/>
            <person name="Steindorff A."/>
            <person name="Ohm R.A."/>
            <person name="Martin F."/>
            <person name="Silar P."/>
            <person name="Natvig D.O."/>
            <person name="Lalanne C."/>
            <person name="Gautier V."/>
            <person name="Ament-Velasquez S.L."/>
            <person name="Kruys A."/>
            <person name="Hutchinson M.I."/>
            <person name="Powell A.J."/>
            <person name="Barry K."/>
            <person name="Miller A.N."/>
            <person name="Grigoriev I.V."/>
            <person name="Debuchy R."/>
            <person name="Gladieux P."/>
            <person name="Hiltunen Thoren M."/>
            <person name="Johannesson H."/>
        </authorList>
    </citation>
    <scope>NUCLEOTIDE SEQUENCE</scope>
    <source>
        <strain evidence="5">CBS 990.96</strain>
    </source>
</reference>
<dbReference type="Proteomes" id="UP001301958">
    <property type="component" value="Unassembled WGS sequence"/>
</dbReference>
<dbReference type="Pfam" id="PF13738">
    <property type="entry name" value="Pyr_redox_3"/>
    <property type="match status" value="1"/>
</dbReference>
<proteinExistence type="predicted"/>
<keyword evidence="3" id="KW-0560">Oxidoreductase</keyword>
<dbReference type="Gene3D" id="3.50.50.60">
    <property type="entry name" value="FAD/NAD(P)-binding domain"/>
    <property type="match status" value="2"/>
</dbReference>
<evidence type="ECO:0000313" key="5">
    <source>
        <dbReference type="EMBL" id="KAK4221926.1"/>
    </source>
</evidence>
<dbReference type="GO" id="GO:0016491">
    <property type="term" value="F:oxidoreductase activity"/>
    <property type="evidence" value="ECO:0007669"/>
    <property type="project" value="UniProtKB-KW"/>
</dbReference>
<dbReference type="EMBL" id="MU865504">
    <property type="protein sequence ID" value="KAK4221926.1"/>
    <property type="molecule type" value="Genomic_DNA"/>
</dbReference>
<keyword evidence="4" id="KW-0812">Transmembrane</keyword>
<keyword evidence="1" id="KW-0285">Flavoprotein</keyword>
<gene>
    <name evidence="5" type="ORF">QBC38DRAFT_376198</name>
</gene>
<name>A0AAN6YPU0_9PEZI</name>
<dbReference type="InterPro" id="IPR050346">
    <property type="entry name" value="FMO-like"/>
</dbReference>
<keyword evidence="2" id="KW-0274">FAD</keyword>
<keyword evidence="4" id="KW-0472">Membrane</keyword>
<dbReference type="InterPro" id="IPR036188">
    <property type="entry name" value="FAD/NAD-bd_sf"/>
</dbReference>